<dbReference type="FunFam" id="1.10.510.10:FF:000084">
    <property type="entry name" value="Wall-associated receptor kinase 2"/>
    <property type="match status" value="1"/>
</dbReference>
<dbReference type="SMART" id="SM00181">
    <property type="entry name" value="EGF"/>
    <property type="match status" value="3"/>
</dbReference>
<dbReference type="InterPro" id="IPR001881">
    <property type="entry name" value="EGF-like_Ca-bd_dom"/>
</dbReference>
<evidence type="ECO:0000256" key="13">
    <source>
        <dbReference type="ARBA" id="ARBA00023180"/>
    </source>
</evidence>
<keyword evidence="3 16" id="KW-0245">EGF-like domain</keyword>
<feature type="signal peptide" evidence="18">
    <location>
        <begin position="1"/>
        <end position="35"/>
    </location>
</feature>
<dbReference type="InterPro" id="IPR025287">
    <property type="entry name" value="WAK_GUB"/>
</dbReference>
<accession>A0A445BSS6</accession>
<keyword evidence="9" id="KW-0067">ATP-binding</keyword>
<evidence type="ECO:0000256" key="8">
    <source>
        <dbReference type="ARBA" id="ARBA00022777"/>
    </source>
</evidence>
<evidence type="ECO:0000256" key="18">
    <source>
        <dbReference type="SAM" id="SignalP"/>
    </source>
</evidence>
<evidence type="ECO:0000256" key="6">
    <source>
        <dbReference type="ARBA" id="ARBA00022729"/>
    </source>
</evidence>
<dbReference type="InterPro" id="IPR045274">
    <property type="entry name" value="WAK-like"/>
</dbReference>
<feature type="domain" description="Protein kinase" evidence="19">
    <location>
        <begin position="426"/>
        <end position="699"/>
    </location>
</feature>
<evidence type="ECO:0000256" key="7">
    <source>
        <dbReference type="ARBA" id="ARBA00022741"/>
    </source>
</evidence>
<evidence type="ECO:0000256" key="3">
    <source>
        <dbReference type="ARBA" id="ARBA00022536"/>
    </source>
</evidence>
<dbReference type="CDD" id="cd00054">
    <property type="entry name" value="EGF_CA"/>
    <property type="match status" value="1"/>
</dbReference>
<comment type="caution">
    <text evidence="16">Lacks conserved residue(s) required for the propagation of feature annotation.</text>
</comment>
<dbReference type="Gene3D" id="2.90.20.10">
    <property type="entry name" value="Plasmodium vivax P25 domain"/>
    <property type="match status" value="1"/>
</dbReference>
<keyword evidence="13" id="KW-0325">Glycoprotein</keyword>
<dbReference type="PROSITE" id="PS50011">
    <property type="entry name" value="PROTEIN_KINASE_DOM"/>
    <property type="match status" value="1"/>
</dbReference>
<evidence type="ECO:0000256" key="16">
    <source>
        <dbReference type="PROSITE-ProRule" id="PRU00076"/>
    </source>
</evidence>
<dbReference type="GO" id="GO:0005509">
    <property type="term" value="F:calcium ion binding"/>
    <property type="evidence" value="ECO:0007669"/>
    <property type="project" value="InterPro"/>
</dbReference>
<evidence type="ECO:0000313" key="22">
    <source>
        <dbReference type="Proteomes" id="UP000289738"/>
    </source>
</evidence>
<dbReference type="InterPro" id="IPR000719">
    <property type="entry name" value="Prot_kinase_dom"/>
</dbReference>
<evidence type="ECO:0000256" key="9">
    <source>
        <dbReference type="ARBA" id="ARBA00022840"/>
    </source>
</evidence>
<evidence type="ECO:0000256" key="17">
    <source>
        <dbReference type="SAM" id="Phobius"/>
    </source>
</evidence>
<dbReference type="PANTHER" id="PTHR27005">
    <property type="entry name" value="WALL-ASSOCIATED RECEPTOR KINASE-LIKE 21"/>
    <property type="match status" value="1"/>
</dbReference>
<dbReference type="Gene3D" id="3.30.200.20">
    <property type="entry name" value="Phosphorylase Kinase, domain 1"/>
    <property type="match status" value="2"/>
</dbReference>
<evidence type="ECO:0008006" key="23">
    <source>
        <dbReference type="Google" id="ProtNLM"/>
    </source>
</evidence>
<evidence type="ECO:0000256" key="14">
    <source>
        <dbReference type="ARBA" id="ARBA00047558"/>
    </source>
</evidence>
<comment type="catalytic activity">
    <reaction evidence="14">
        <text>L-seryl-[protein] + ATP = O-phospho-L-seryl-[protein] + ADP + H(+)</text>
        <dbReference type="Rhea" id="RHEA:17989"/>
        <dbReference type="Rhea" id="RHEA-COMP:9863"/>
        <dbReference type="Rhea" id="RHEA-COMP:11604"/>
        <dbReference type="ChEBI" id="CHEBI:15378"/>
        <dbReference type="ChEBI" id="CHEBI:29999"/>
        <dbReference type="ChEBI" id="CHEBI:30616"/>
        <dbReference type="ChEBI" id="CHEBI:83421"/>
        <dbReference type="ChEBI" id="CHEBI:456216"/>
    </reaction>
</comment>
<evidence type="ECO:0000256" key="2">
    <source>
        <dbReference type="ARBA" id="ARBA00022527"/>
    </source>
</evidence>
<evidence type="ECO:0000256" key="4">
    <source>
        <dbReference type="ARBA" id="ARBA00022679"/>
    </source>
</evidence>
<dbReference type="PROSITE" id="PS50026">
    <property type="entry name" value="EGF_3"/>
    <property type="match status" value="1"/>
</dbReference>
<proteinExistence type="predicted"/>
<dbReference type="InterPro" id="IPR001245">
    <property type="entry name" value="Ser-Thr/Tyr_kinase_cat_dom"/>
</dbReference>
<evidence type="ECO:0000256" key="5">
    <source>
        <dbReference type="ARBA" id="ARBA00022692"/>
    </source>
</evidence>
<evidence type="ECO:0000313" key="21">
    <source>
        <dbReference type="EMBL" id="RYR41759.1"/>
    </source>
</evidence>
<dbReference type="PANTHER" id="PTHR27005:SF511">
    <property type="entry name" value="WALL-ASSOCIATED RECEPTOR KINASE 1-RELATED"/>
    <property type="match status" value="1"/>
</dbReference>
<dbReference type="EMBL" id="SDMP01000008">
    <property type="protein sequence ID" value="RYR41759.1"/>
    <property type="molecule type" value="Genomic_DNA"/>
</dbReference>
<dbReference type="Gene3D" id="1.10.510.10">
    <property type="entry name" value="Transferase(Phosphotransferase) domain 1"/>
    <property type="match status" value="1"/>
</dbReference>
<dbReference type="PROSITE" id="PS01187">
    <property type="entry name" value="EGF_CA"/>
    <property type="match status" value="1"/>
</dbReference>
<dbReference type="Pfam" id="PF13947">
    <property type="entry name" value="GUB_WAK_bind"/>
    <property type="match status" value="2"/>
</dbReference>
<name>A0A445BSS6_ARAHY</name>
<dbReference type="GO" id="GO:0030247">
    <property type="term" value="F:polysaccharide binding"/>
    <property type="evidence" value="ECO:0007669"/>
    <property type="project" value="InterPro"/>
</dbReference>
<dbReference type="InterPro" id="IPR000152">
    <property type="entry name" value="EGF-type_Asp/Asn_hydroxyl_site"/>
</dbReference>
<evidence type="ECO:0000256" key="1">
    <source>
        <dbReference type="ARBA" id="ARBA00004479"/>
    </source>
</evidence>
<dbReference type="InterPro" id="IPR000742">
    <property type="entry name" value="EGF"/>
</dbReference>
<keyword evidence="22" id="KW-1185">Reference proteome</keyword>
<feature type="chain" id="PRO_5019458491" description="Wall-associated receptor kinase" evidence="18">
    <location>
        <begin position="36"/>
        <end position="1156"/>
    </location>
</feature>
<dbReference type="CDD" id="cd14066">
    <property type="entry name" value="STKc_IRAK"/>
    <property type="match status" value="1"/>
</dbReference>
<dbReference type="SUPFAM" id="SSF57196">
    <property type="entry name" value="EGF/Laminin"/>
    <property type="match status" value="1"/>
</dbReference>
<dbReference type="SUPFAM" id="SSF56112">
    <property type="entry name" value="Protein kinase-like (PK-like)"/>
    <property type="match status" value="1"/>
</dbReference>
<dbReference type="Pfam" id="PF07714">
    <property type="entry name" value="PK_Tyr_Ser-Thr"/>
    <property type="match status" value="1"/>
</dbReference>
<organism evidence="21 22">
    <name type="scientific">Arachis hypogaea</name>
    <name type="common">Peanut</name>
    <dbReference type="NCBI Taxonomy" id="3818"/>
    <lineage>
        <taxon>Eukaryota</taxon>
        <taxon>Viridiplantae</taxon>
        <taxon>Streptophyta</taxon>
        <taxon>Embryophyta</taxon>
        <taxon>Tracheophyta</taxon>
        <taxon>Spermatophyta</taxon>
        <taxon>Magnoliopsida</taxon>
        <taxon>eudicotyledons</taxon>
        <taxon>Gunneridae</taxon>
        <taxon>Pentapetalae</taxon>
        <taxon>rosids</taxon>
        <taxon>fabids</taxon>
        <taxon>Fabales</taxon>
        <taxon>Fabaceae</taxon>
        <taxon>Papilionoideae</taxon>
        <taxon>50 kb inversion clade</taxon>
        <taxon>dalbergioids sensu lato</taxon>
        <taxon>Dalbergieae</taxon>
        <taxon>Pterocarpus clade</taxon>
        <taxon>Arachis</taxon>
    </lineage>
</organism>
<keyword evidence="7" id="KW-0547">Nucleotide-binding</keyword>
<dbReference type="AlphaFoldDB" id="A0A445BSS6"/>
<comment type="subcellular location">
    <subcellularLocation>
        <location evidence="1">Membrane</location>
        <topology evidence="1">Single-pass type I membrane protein</topology>
    </subcellularLocation>
</comment>
<keyword evidence="11 17" id="KW-0472">Membrane</keyword>
<dbReference type="FunFam" id="3.30.200.20:FF:000043">
    <property type="entry name" value="Wall-associated receptor kinase 2"/>
    <property type="match status" value="1"/>
</dbReference>
<dbReference type="GO" id="GO:0005886">
    <property type="term" value="C:plasma membrane"/>
    <property type="evidence" value="ECO:0007669"/>
    <property type="project" value="TreeGrafter"/>
</dbReference>
<dbReference type="Pfam" id="PF07645">
    <property type="entry name" value="EGF_CA"/>
    <property type="match status" value="1"/>
</dbReference>
<dbReference type="PROSITE" id="PS00108">
    <property type="entry name" value="PROTEIN_KINASE_ST"/>
    <property type="match status" value="1"/>
</dbReference>
<dbReference type="GO" id="GO:0005524">
    <property type="term" value="F:ATP binding"/>
    <property type="evidence" value="ECO:0007669"/>
    <property type="project" value="UniProtKB-KW"/>
</dbReference>
<dbReference type="GO" id="GO:0007166">
    <property type="term" value="P:cell surface receptor signaling pathway"/>
    <property type="evidence" value="ECO:0007669"/>
    <property type="project" value="InterPro"/>
</dbReference>
<sequence length="1156" mass="127024">MMECMAVHSSKQHHSLLLLLLLVLVVGILLEEANAEECKRKCGSLSIPFPFGTTEDCSLDASFLIDCKSKKNTPYLPQTNLTVQSISLNGQLRVSFPVASFCYTRNGTNQTNQQHNLTYFTVSPTHNKLFVVGCNTIGAVNAYDSEGKKYFTGCLALCNTPDYATNGTCTGVGCCEIPIMAAQELSSMFYVSLRAFTSNSYVSSFNPCSYSFVAEDGAYKFSSADLAKFHHATFPTVLDWSVGNLTCQQAKKNKNHDFACKAENSECVNAKEHGYLCNCSAGFNGNPYVLNGCQDVDECMESNDCYIKAICHNVPGSYSCSCPKGYIGDGKKYGTQCRPNSSSNSRAKNILIIALSISGGVIALLVVSFYVYWRMKEKKLIKLKEHYFQQNGGLLLQQLIARQRESTDETAKVFTVDELNKATNNFDENKILGKGGQGTVYEGLLSDNKTVAIKRSKISDPSQIEQFINEVVVLSQINHKNVVKLLGCCLDAQVPLLVYEFIPNGTISEHLHSHNHSLRLSWKTRLRIAAETAGALAYLHSVTSPPIIHRDVKTTNILLDHDLVAKVSDFGASRIVPLDKTQLTTLVQGTLGYLDPEYFQTSQLTEKSDVYSFGVVLVELLTGRKALSFEMPENDRNLALYFISAMKGGNLLDIVDNHVMNEARVEQIIEFASVAKRCLRVMGERRPTMKEVAMELEGLRVEEKHRGESVKLYSEETEELLKSTVSTCIVEDVNSSIGQISMSLGETAPYNPTTTKTCRVESIEKFTHGIFRLKKRKLVKLKEQFFQQNGGLLLQQQIANYTVEELKNATNNFDECKILGKGDQGTVYKIVAEGRLSAFIAVDVVVNTELVPLEGEDEGEADAVTQPNSNCTKRCGPLEIPFPFGTDESCSLDSSFLISCNHTSTPYLTHNNSTVLSISLDGEMRVSAAVARGCYDVNGTRINETSYDKIFNLTHFSFSSSKNKLTVVGCNTIGEVVGYNVIERRNYATGCFSVCLSVNETTSGICTGAGCCQSPIPASGLSDIGIGSYSSGADSYNAVFGNINPCGYAFVAEDGAYNFSSADLVNFRHQSFPVVVDWAVGNQTCEEAQKNTSSYACRADKSECYNATKGLGYVCKCSTGFGGNPYLVGGCQDVDECMNKEWNDCYSRAICKKRSW</sequence>
<keyword evidence="5 17" id="KW-0812">Transmembrane</keyword>
<dbReference type="STRING" id="3818.A0A445BSS6"/>
<evidence type="ECO:0000256" key="12">
    <source>
        <dbReference type="ARBA" id="ARBA00023157"/>
    </source>
</evidence>
<evidence type="ECO:0000259" key="20">
    <source>
        <dbReference type="PROSITE" id="PS50026"/>
    </source>
</evidence>
<dbReference type="GO" id="GO:0004674">
    <property type="term" value="F:protein serine/threonine kinase activity"/>
    <property type="evidence" value="ECO:0007669"/>
    <property type="project" value="UniProtKB-KW"/>
</dbReference>
<feature type="transmembrane region" description="Helical" evidence="17">
    <location>
        <begin position="350"/>
        <end position="373"/>
    </location>
</feature>
<gene>
    <name evidence="21" type="ORF">Ahy_A08g038166</name>
</gene>
<evidence type="ECO:0000256" key="11">
    <source>
        <dbReference type="ARBA" id="ARBA00023136"/>
    </source>
</evidence>
<dbReference type="InterPro" id="IPR011009">
    <property type="entry name" value="Kinase-like_dom_sf"/>
</dbReference>
<dbReference type="SMART" id="SM00220">
    <property type="entry name" value="S_TKc"/>
    <property type="match status" value="1"/>
</dbReference>
<dbReference type="InterPro" id="IPR049883">
    <property type="entry name" value="NOTCH1_EGF-like"/>
</dbReference>
<protein>
    <recommendedName>
        <fullName evidence="23">Wall-associated receptor kinase</fullName>
    </recommendedName>
</protein>
<comment type="catalytic activity">
    <reaction evidence="15">
        <text>L-threonyl-[protein] + ATP = O-phospho-L-threonyl-[protein] + ADP + H(+)</text>
        <dbReference type="Rhea" id="RHEA:46608"/>
        <dbReference type="Rhea" id="RHEA-COMP:11060"/>
        <dbReference type="Rhea" id="RHEA-COMP:11605"/>
        <dbReference type="ChEBI" id="CHEBI:15378"/>
        <dbReference type="ChEBI" id="CHEBI:30013"/>
        <dbReference type="ChEBI" id="CHEBI:30616"/>
        <dbReference type="ChEBI" id="CHEBI:61977"/>
        <dbReference type="ChEBI" id="CHEBI:456216"/>
    </reaction>
</comment>
<keyword evidence="4" id="KW-0808">Transferase</keyword>
<dbReference type="InterPro" id="IPR018097">
    <property type="entry name" value="EGF_Ca-bd_CS"/>
</dbReference>
<keyword evidence="10 17" id="KW-1133">Transmembrane helix</keyword>
<dbReference type="PROSITE" id="PS00010">
    <property type="entry name" value="ASX_HYDROXYL"/>
    <property type="match status" value="1"/>
</dbReference>
<dbReference type="Proteomes" id="UP000289738">
    <property type="component" value="Chromosome A08"/>
</dbReference>
<dbReference type="InterPro" id="IPR008271">
    <property type="entry name" value="Ser/Thr_kinase_AS"/>
</dbReference>
<comment type="caution">
    <text evidence="21">The sequence shown here is derived from an EMBL/GenBank/DDBJ whole genome shotgun (WGS) entry which is preliminary data.</text>
</comment>
<dbReference type="SMART" id="SM00179">
    <property type="entry name" value="EGF_CA"/>
    <property type="match status" value="1"/>
</dbReference>
<evidence type="ECO:0000256" key="10">
    <source>
        <dbReference type="ARBA" id="ARBA00022989"/>
    </source>
</evidence>
<evidence type="ECO:0000256" key="15">
    <source>
        <dbReference type="ARBA" id="ARBA00047951"/>
    </source>
</evidence>
<evidence type="ECO:0000259" key="19">
    <source>
        <dbReference type="PROSITE" id="PS50011"/>
    </source>
</evidence>
<keyword evidence="8" id="KW-0418">Kinase</keyword>
<keyword evidence="2" id="KW-0723">Serine/threonine-protein kinase</keyword>
<keyword evidence="6 18" id="KW-0732">Signal</keyword>
<keyword evidence="12" id="KW-1015">Disulfide bond</keyword>
<feature type="domain" description="EGF-like" evidence="20">
    <location>
        <begin position="295"/>
        <end position="338"/>
    </location>
</feature>
<reference evidence="21 22" key="1">
    <citation type="submission" date="2019-01" db="EMBL/GenBank/DDBJ databases">
        <title>Sequencing of cultivated peanut Arachis hypogaea provides insights into genome evolution and oil improvement.</title>
        <authorList>
            <person name="Chen X."/>
        </authorList>
    </citation>
    <scope>NUCLEOTIDE SEQUENCE [LARGE SCALE GENOMIC DNA]</scope>
    <source>
        <strain evidence="22">cv. Fuhuasheng</strain>
        <tissue evidence="21">Leaves</tissue>
    </source>
</reference>